<evidence type="ECO:0000256" key="1">
    <source>
        <dbReference type="SAM" id="SignalP"/>
    </source>
</evidence>
<feature type="chain" id="PRO_5039350653" evidence="1">
    <location>
        <begin position="23"/>
        <end position="324"/>
    </location>
</feature>
<dbReference type="InterPro" id="IPR007487">
    <property type="entry name" value="ABC_transpt-TYRBP-like"/>
</dbReference>
<dbReference type="PANTHER" id="PTHR35271">
    <property type="entry name" value="ABC TRANSPORTER, SUBSTRATE-BINDING LIPOPROTEIN-RELATED"/>
    <property type="match status" value="1"/>
</dbReference>
<dbReference type="SUPFAM" id="SSF53822">
    <property type="entry name" value="Periplasmic binding protein-like I"/>
    <property type="match status" value="1"/>
</dbReference>
<dbReference type="Proteomes" id="UP000886887">
    <property type="component" value="Unassembled WGS sequence"/>
</dbReference>
<reference evidence="2" key="1">
    <citation type="submission" date="2020-10" db="EMBL/GenBank/DDBJ databases">
        <authorList>
            <person name="Gilroy R."/>
        </authorList>
    </citation>
    <scope>NUCLEOTIDE SEQUENCE</scope>
    <source>
        <strain evidence="2">ChiSxjej2B14-6234</strain>
    </source>
</reference>
<dbReference type="CDD" id="cd06325">
    <property type="entry name" value="PBP1_ABC_unchar_transporter"/>
    <property type="match status" value="1"/>
</dbReference>
<dbReference type="PANTHER" id="PTHR35271:SF1">
    <property type="entry name" value="ABC TRANSPORTER, SUBSTRATE-BINDING LIPOPROTEIN"/>
    <property type="match status" value="1"/>
</dbReference>
<reference evidence="2" key="2">
    <citation type="journal article" date="2021" name="PeerJ">
        <title>Extensive microbial diversity within the chicken gut microbiome revealed by metagenomics and culture.</title>
        <authorList>
            <person name="Gilroy R."/>
            <person name="Ravi A."/>
            <person name="Getino M."/>
            <person name="Pursley I."/>
            <person name="Horton D.L."/>
            <person name="Alikhan N.F."/>
            <person name="Baker D."/>
            <person name="Gharbi K."/>
            <person name="Hall N."/>
            <person name="Watson M."/>
            <person name="Adriaenssens E.M."/>
            <person name="Foster-Nyarko E."/>
            <person name="Jarju S."/>
            <person name="Secka A."/>
            <person name="Antonio M."/>
            <person name="Oren A."/>
            <person name="Chaudhuri R.R."/>
            <person name="La Ragione R."/>
            <person name="Hildebrand F."/>
            <person name="Pallen M.J."/>
        </authorList>
    </citation>
    <scope>NUCLEOTIDE SEQUENCE</scope>
    <source>
        <strain evidence="2">ChiSxjej2B14-6234</strain>
    </source>
</reference>
<sequence length="324" mass="33431">MKKLLCILTALTMILTAGLALAEGETYKIGIAQFAEHGSLDNCREGFLAGLAENGFVEGENLEVDYQNAQADMGIANQIAQGLAAGDVDLICAIATPIAQACFNAADGTDIPTIYTAVTDPVAAMLATEDGAPTGNATGTSDKLPIQAQLAMIRALMPEATKIGILYSTSEVNSESAIAEYQALAPDYGFEIVVSGISATADIPLALDALLPQVDCLSNLTDNTVVSSLPLLLDKAGEAGKPVFGSEVEQVKLGCAASEGLDYFSLGKQTGAMAARVLSGEAAADIPYEVISESSLYVNYDALAAVGIELPEDQAARAIDVSTL</sequence>
<dbReference type="InterPro" id="IPR028082">
    <property type="entry name" value="Peripla_BP_I"/>
</dbReference>
<gene>
    <name evidence="2" type="ORF">IAB73_04640</name>
</gene>
<protein>
    <submittedName>
        <fullName evidence="2">ABC transporter substrate-binding protein</fullName>
    </submittedName>
</protein>
<dbReference type="Gene3D" id="3.40.50.2300">
    <property type="match status" value="2"/>
</dbReference>
<keyword evidence="1" id="KW-0732">Signal</keyword>
<comment type="caution">
    <text evidence="2">The sequence shown here is derived from an EMBL/GenBank/DDBJ whole genome shotgun (WGS) entry which is preliminary data.</text>
</comment>
<accession>A0A9D1CQ36</accession>
<organism evidence="2 3">
    <name type="scientific">Candidatus Onthenecus intestinigallinarum</name>
    <dbReference type="NCBI Taxonomy" id="2840875"/>
    <lineage>
        <taxon>Bacteria</taxon>
        <taxon>Bacillati</taxon>
        <taxon>Bacillota</taxon>
        <taxon>Clostridia</taxon>
        <taxon>Eubacteriales</taxon>
        <taxon>Candidatus Onthenecus</taxon>
    </lineage>
</organism>
<feature type="signal peptide" evidence="1">
    <location>
        <begin position="1"/>
        <end position="22"/>
    </location>
</feature>
<dbReference type="Pfam" id="PF04392">
    <property type="entry name" value="ABC_sub_bind"/>
    <property type="match status" value="1"/>
</dbReference>
<name>A0A9D1CQ36_9FIRM</name>
<proteinExistence type="predicted"/>
<dbReference type="EMBL" id="DVFJ01000013">
    <property type="protein sequence ID" value="HIQ71481.1"/>
    <property type="molecule type" value="Genomic_DNA"/>
</dbReference>
<evidence type="ECO:0000313" key="3">
    <source>
        <dbReference type="Proteomes" id="UP000886887"/>
    </source>
</evidence>
<evidence type="ECO:0000313" key="2">
    <source>
        <dbReference type="EMBL" id="HIQ71481.1"/>
    </source>
</evidence>
<dbReference type="AlphaFoldDB" id="A0A9D1CQ36"/>